<feature type="non-terminal residue" evidence="1">
    <location>
        <position position="1"/>
    </location>
</feature>
<dbReference type="Proteomes" id="UP000265520">
    <property type="component" value="Unassembled WGS sequence"/>
</dbReference>
<accession>A0A392QTF0</accession>
<evidence type="ECO:0000313" key="1">
    <source>
        <dbReference type="EMBL" id="MCI27653.1"/>
    </source>
</evidence>
<dbReference type="AlphaFoldDB" id="A0A392QTF0"/>
<organism evidence="1 2">
    <name type="scientific">Trifolium medium</name>
    <dbReference type="NCBI Taxonomy" id="97028"/>
    <lineage>
        <taxon>Eukaryota</taxon>
        <taxon>Viridiplantae</taxon>
        <taxon>Streptophyta</taxon>
        <taxon>Embryophyta</taxon>
        <taxon>Tracheophyta</taxon>
        <taxon>Spermatophyta</taxon>
        <taxon>Magnoliopsida</taxon>
        <taxon>eudicotyledons</taxon>
        <taxon>Gunneridae</taxon>
        <taxon>Pentapetalae</taxon>
        <taxon>rosids</taxon>
        <taxon>fabids</taxon>
        <taxon>Fabales</taxon>
        <taxon>Fabaceae</taxon>
        <taxon>Papilionoideae</taxon>
        <taxon>50 kb inversion clade</taxon>
        <taxon>NPAAA clade</taxon>
        <taxon>Hologalegina</taxon>
        <taxon>IRL clade</taxon>
        <taxon>Trifolieae</taxon>
        <taxon>Trifolium</taxon>
    </lineage>
</organism>
<protein>
    <submittedName>
        <fullName evidence="1">Uncharacterized protein</fullName>
    </submittedName>
</protein>
<reference evidence="1 2" key="1">
    <citation type="journal article" date="2018" name="Front. Plant Sci.">
        <title>Red Clover (Trifolium pratense) and Zigzag Clover (T. medium) - A Picture of Genomic Similarities and Differences.</title>
        <authorList>
            <person name="Dluhosova J."/>
            <person name="Istvanek J."/>
            <person name="Nedelnik J."/>
            <person name="Repkova J."/>
        </authorList>
    </citation>
    <scope>NUCLEOTIDE SEQUENCE [LARGE SCALE GENOMIC DNA]</scope>
    <source>
        <strain evidence="2">cv. 10/8</strain>
        <tissue evidence="1">Leaf</tissue>
    </source>
</reference>
<evidence type="ECO:0000313" key="2">
    <source>
        <dbReference type="Proteomes" id="UP000265520"/>
    </source>
</evidence>
<comment type="caution">
    <text evidence="1">The sequence shown here is derived from an EMBL/GenBank/DDBJ whole genome shotgun (WGS) entry which is preliminary data.</text>
</comment>
<sequence>WRVSEDTMVELGVPNISDMKIFYGVRRNINRTRSIRRSLCLWCNRAGLEV</sequence>
<proteinExistence type="predicted"/>
<name>A0A392QTF0_9FABA</name>
<keyword evidence="2" id="KW-1185">Reference proteome</keyword>
<dbReference type="EMBL" id="LXQA010160649">
    <property type="protein sequence ID" value="MCI27653.1"/>
    <property type="molecule type" value="Genomic_DNA"/>
</dbReference>